<comment type="caution">
    <text evidence="1">The sequence shown here is derived from an EMBL/GenBank/DDBJ whole genome shotgun (WGS) entry which is preliminary data.</text>
</comment>
<keyword evidence="2" id="KW-1185">Reference proteome</keyword>
<dbReference type="EMBL" id="JANBUN010000800">
    <property type="protein sequence ID" value="KAJ2801282.1"/>
    <property type="molecule type" value="Genomic_DNA"/>
</dbReference>
<name>A0ACC1L4H3_9FUNG</name>
<reference evidence="1" key="1">
    <citation type="submission" date="2022-07" db="EMBL/GenBank/DDBJ databases">
        <title>Phylogenomic reconstructions and comparative analyses of Kickxellomycotina fungi.</title>
        <authorList>
            <person name="Reynolds N.K."/>
            <person name="Stajich J.E."/>
            <person name="Barry K."/>
            <person name="Grigoriev I.V."/>
            <person name="Crous P."/>
            <person name="Smith M.E."/>
        </authorList>
    </citation>
    <scope>NUCLEOTIDE SEQUENCE</scope>
    <source>
        <strain evidence="1">BCRC 34780</strain>
    </source>
</reference>
<accession>A0ACC1L4H3</accession>
<sequence length="522" mass="55384">MSMMSYPSNMAVNLASEANEINSRTLSTSLHEIASHATPAPHTPTALDALAPLRGPDSAPLALKSDAATCAMPTANRGIDDDGGGGDGEGPQNSDQAAETESMGSVVALRIANRHTNGPTGGSSKSDDDDDNQPLVCLTRKPSERPGQETLRVCVATNAVGAEPPGSGGNVNNDDDDDRPLSALLLQSQTAGEDLGCLPLPPLVHDPDAPADLDNIVNESPTPLRTSIGSRLAAQGVARKSSLLSRAFHPELDEDGATAAPRRIRRPHRDRHSTPLSVSQSPGETQMATEAPYNSLPRPPKARAIDNDASDGGNTSDGRYREAAAADGVEPAVVDRASGEAGRPWLRDQDYSVSDSSLSTNRRAKRGSALGQQLTEDLQRVRREIARERREADMSVRHSWQIGTLEAVPRPWMRDVHTLSDSALAKEAQVASQAAAATANNAVAHSDVPETQPAWPFASRARPMSTQNNHRLSRLYGWAAGGGRRSNSMPLGDDGEQMAAPVARSWLGRLKRTLRPGSTCIE</sequence>
<protein>
    <submittedName>
        <fullName evidence="1">Uncharacterized protein</fullName>
    </submittedName>
</protein>
<gene>
    <name evidence="1" type="ORF">H4R21_002845</name>
</gene>
<evidence type="ECO:0000313" key="1">
    <source>
        <dbReference type="EMBL" id="KAJ2801282.1"/>
    </source>
</evidence>
<proteinExistence type="predicted"/>
<evidence type="ECO:0000313" key="2">
    <source>
        <dbReference type="Proteomes" id="UP001140087"/>
    </source>
</evidence>
<dbReference type="Proteomes" id="UP001140087">
    <property type="component" value="Unassembled WGS sequence"/>
</dbReference>
<organism evidence="1 2">
    <name type="scientific">Coemansia helicoidea</name>
    <dbReference type="NCBI Taxonomy" id="1286919"/>
    <lineage>
        <taxon>Eukaryota</taxon>
        <taxon>Fungi</taxon>
        <taxon>Fungi incertae sedis</taxon>
        <taxon>Zoopagomycota</taxon>
        <taxon>Kickxellomycotina</taxon>
        <taxon>Kickxellomycetes</taxon>
        <taxon>Kickxellales</taxon>
        <taxon>Kickxellaceae</taxon>
        <taxon>Coemansia</taxon>
    </lineage>
</organism>